<feature type="region of interest" description="Disordered" evidence="1">
    <location>
        <begin position="72"/>
        <end position="109"/>
    </location>
</feature>
<dbReference type="Pfam" id="PF01551">
    <property type="entry name" value="Peptidase_M23"/>
    <property type="match status" value="1"/>
</dbReference>
<feature type="domain" description="M23ase beta-sheet core" evidence="2">
    <location>
        <begin position="2"/>
        <end position="75"/>
    </location>
</feature>
<accession>A0ABS8Q6M3</accession>
<proteinExistence type="predicted"/>
<comment type="caution">
    <text evidence="3">The sequence shown here is derived from an EMBL/GenBank/DDBJ whole genome shotgun (WGS) entry which is preliminary data.</text>
</comment>
<name>A0ABS8Q6M3_9BURK</name>
<evidence type="ECO:0000256" key="1">
    <source>
        <dbReference type="SAM" id="MobiDB-lite"/>
    </source>
</evidence>
<dbReference type="CDD" id="cd12797">
    <property type="entry name" value="M23_peptidase"/>
    <property type="match status" value="1"/>
</dbReference>
<dbReference type="SUPFAM" id="SSF51261">
    <property type="entry name" value="Duplicated hybrid motif"/>
    <property type="match status" value="1"/>
</dbReference>
<keyword evidence="4" id="KW-1185">Reference proteome</keyword>
<protein>
    <submittedName>
        <fullName evidence="3">M23 family metallopeptidase</fullName>
    </submittedName>
</protein>
<sequence>MADGKVVQVYAFYLGTWVIEVDHGSFIARYGEVKPTGLKVKGNQEVKRGQLLGQVGKLQGLKSSMLHLEMYSSNKSPRDEGLTLRGRPPYQRRSDLMDPTASIDKAVME</sequence>
<evidence type="ECO:0000259" key="2">
    <source>
        <dbReference type="Pfam" id="PF01551"/>
    </source>
</evidence>
<dbReference type="InterPro" id="IPR016047">
    <property type="entry name" value="M23ase_b-sheet_dom"/>
</dbReference>
<dbReference type="EMBL" id="JAJNOC010000004">
    <property type="protein sequence ID" value="MCD2517390.1"/>
    <property type="molecule type" value="Genomic_DNA"/>
</dbReference>
<evidence type="ECO:0000313" key="3">
    <source>
        <dbReference type="EMBL" id="MCD2517390.1"/>
    </source>
</evidence>
<dbReference type="InterPro" id="IPR011055">
    <property type="entry name" value="Dup_hybrid_motif"/>
</dbReference>
<dbReference type="Proteomes" id="UP001179361">
    <property type="component" value="Unassembled WGS sequence"/>
</dbReference>
<dbReference type="Gene3D" id="2.70.70.10">
    <property type="entry name" value="Glucose Permease (Domain IIA)"/>
    <property type="match status" value="1"/>
</dbReference>
<reference evidence="3" key="1">
    <citation type="submission" date="2021-11" db="EMBL/GenBank/DDBJ databases">
        <title>The complete genome of Massilia sp sp. G4R7.</title>
        <authorList>
            <person name="Liu L."/>
            <person name="Yue J."/>
            <person name="Yuan J."/>
            <person name="Yang F."/>
            <person name="Li L."/>
        </authorList>
    </citation>
    <scope>NUCLEOTIDE SEQUENCE</scope>
    <source>
        <strain evidence="3">G4R7</strain>
    </source>
</reference>
<gene>
    <name evidence="3" type="ORF">LQ564_13830</name>
</gene>
<organism evidence="3 4">
    <name type="scientific">Massilia phyllostachyos</name>
    <dbReference type="NCBI Taxonomy" id="2898585"/>
    <lineage>
        <taxon>Bacteria</taxon>
        <taxon>Pseudomonadati</taxon>
        <taxon>Pseudomonadota</taxon>
        <taxon>Betaproteobacteria</taxon>
        <taxon>Burkholderiales</taxon>
        <taxon>Oxalobacteraceae</taxon>
        <taxon>Telluria group</taxon>
        <taxon>Massilia</taxon>
    </lineage>
</organism>
<evidence type="ECO:0000313" key="4">
    <source>
        <dbReference type="Proteomes" id="UP001179361"/>
    </source>
</evidence>